<protein>
    <recommendedName>
        <fullName evidence="6">Ribose 1,5-bisphosphate phosphokinase PhnN</fullName>
        <ecNumber evidence="6">2.7.4.23</ecNumber>
    </recommendedName>
    <alternativeName>
        <fullName evidence="6">Ribose 1,5-bisphosphokinase</fullName>
    </alternativeName>
</protein>
<dbReference type="Proteomes" id="UP000183812">
    <property type="component" value="Unassembled WGS sequence"/>
</dbReference>
<comment type="function">
    <text evidence="6">Catalyzes the phosphorylation of ribose 1,5-bisphosphate to 5-phospho-D-ribosyl alpha-1-diphosphate (PRPP).</text>
</comment>
<dbReference type="EMBL" id="FNAY01000015">
    <property type="protein sequence ID" value="SDF68466.1"/>
    <property type="molecule type" value="Genomic_DNA"/>
</dbReference>
<keyword evidence="5 6" id="KW-0067">ATP-binding</keyword>
<accession>A0A1G7N3F0</accession>
<evidence type="ECO:0000256" key="1">
    <source>
        <dbReference type="ARBA" id="ARBA00000373"/>
    </source>
</evidence>
<evidence type="ECO:0000313" key="9">
    <source>
        <dbReference type="Proteomes" id="UP000183812"/>
    </source>
</evidence>
<dbReference type="GO" id="GO:0019634">
    <property type="term" value="P:organic phosphonate metabolic process"/>
    <property type="evidence" value="ECO:0007669"/>
    <property type="project" value="UniProtKB-UniRule"/>
</dbReference>
<feature type="domain" description="Guanylate kinase/L-type calcium channel beta subunit" evidence="7">
    <location>
        <begin position="2"/>
        <end position="178"/>
    </location>
</feature>
<dbReference type="SUPFAM" id="SSF52540">
    <property type="entry name" value="P-loop containing nucleoside triphosphate hydrolases"/>
    <property type="match status" value="1"/>
</dbReference>
<evidence type="ECO:0000313" key="8">
    <source>
        <dbReference type="EMBL" id="SDF68466.1"/>
    </source>
</evidence>
<proteinExistence type="inferred from homology"/>
<dbReference type="GO" id="GO:0005524">
    <property type="term" value="F:ATP binding"/>
    <property type="evidence" value="ECO:0007669"/>
    <property type="project" value="UniProtKB-KW"/>
</dbReference>
<organism evidence="8 9">
    <name type="scientific">Rhodobacter capsulatus</name>
    <name type="common">Rhodopseudomonas capsulata</name>
    <dbReference type="NCBI Taxonomy" id="1061"/>
    <lineage>
        <taxon>Bacteria</taxon>
        <taxon>Pseudomonadati</taxon>
        <taxon>Pseudomonadota</taxon>
        <taxon>Alphaproteobacteria</taxon>
        <taxon>Rhodobacterales</taxon>
        <taxon>Rhodobacter group</taxon>
        <taxon>Rhodobacter</taxon>
    </lineage>
</organism>
<dbReference type="InterPro" id="IPR012699">
    <property type="entry name" value="PhnN"/>
</dbReference>
<dbReference type="InterPro" id="IPR027417">
    <property type="entry name" value="P-loop_NTPase"/>
</dbReference>
<gene>
    <name evidence="6" type="primary">phnN</name>
    <name evidence="8" type="ORF">SAMN04244550_02647</name>
</gene>
<comment type="catalytic activity">
    <reaction evidence="1 6">
        <text>alpha-D-ribose 1,5-bisphosphate + ATP = 5-phospho-alpha-D-ribose 1-diphosphate + ADP</text>
        <dbReference type="Rhea" id="RHEA:20109"/>
        <dbReference type="ChEBI" id="CHEBI:30616"/>
        <dbReference type="ChEBI" id="CHEBI:58017"/>
        <dbReference type="ChEBI" id="CHEBI:68688"/>
        <dbReference type="ChEBI" id="CHEBI:456216"/>
        <dbReference type="EC" id="2.7.4.23"/>
    </reaction>
</comment>
<feature type="binding site" evidence="6">
    <location>
        <begin position="10"/>
        <end position="17"/>
    </location>
    <ligand>
        <name>ATP</name>
        <dbReference type="ChEBI" id="CHEBI:30616"/>
    </ligand>
</feature>
<dbReference type="OrthoDB" id="341217at2"/>
<reference evidence="8 9" key="1">
    <citation type="submission" date="2016-10" db="EMBL/GenBank/DDBJ databases">
        <authorList>
            <person name="de Groot N.N."/>
        </authorList>
    </citation>
    <scope>NUCLEOTIDE SEQUENCE [LARGE SCALE GENOMIC DNA]</scope>
    <source>
        <strain evidence="9">DSM 938 / 37b4</strain>
    </source>
</reference>
<keyword evidence="3 6" id="KW-0808">Transferase</keyword>
<dbReference type="EC" id="2.7.4.23" evidence="6"/>
<evidence type="ECO:0000256" key="6">
    <source>
        <dbReference type="HAMAP-Rule" id="MF_00836"/>
    </source>
</evidence>
<evidence type="ECO:0000259" key="7">
    <source>
        <dbReference type="SMART" id="SM00072"/>
    </source>
</evidence>
<dbReference type="AlphaFoldDB" id="A0A1G7N3F0"/>
<evidence type="ECO:0000256" key="2">
    <source>
        <dbReference type="ARBA" id="ARBA00005069"/>
    </source>
</evidence>
<dbReference type="InterPro" id="IPR008145">
    <property type="entry name" value="GK/Ca_channel_bsu"/>
</dbReference>
<dbReference type="UniPathway" id="UPA00087">
    <property type="reaction ID" value="UER00175"/>
</dbReference>
<comment type="pathway">
    <text evidence="2 6">Metabolic intermediate biosynthesis; 5-phospho-alpha-D-ribose 1-diphosphate biosynthesis; 5-phospho-alpha-D-ribose 1-diphosphate from D-ribose 5-phosphate (route II): step 3/3.</text>
</comment>
<evidence type="ECO:0000256" key="4">
    <source>
        <dbReference type="ARBA" id="ARBA00022741"/>
    </source>
</evidence>
<sequence>MSGRLFAIVGPSGAGKDRLIAGLIAARPEIHRARRTITRPPAESEDFESLPVPEFAALHGQGGFALSWQAHGLGYGIRASELAPLAAGRDVIFNGSRAALPACLAAYPALRVIEITASPGVLQARLAGRGREAAAEIDRRLERAALALPPGLGAVRILNDGAPEAGIAALIAALQPDSACAASR</sequence>
<dbReference type="GO" id="GO:0006015">
    <property type="term" value="P:5-phosphoribose 1-diphosphate biosynthetic process"/>
    <property type="evidence" value="ECO:0007669"/>
    <property type="project" value="UniProtKB-UniRule"/>
</dbReference>
<dbReference type="GO" id="GO:0033863">
    <property type="term" value="F:ribose 1,5-bisphosphate phosphokinase activity"/>
    <property type="evidence" value="ECO:0007669"/>
    <property type="project" value="UniProtKB-UniRule"/>
</dbReference>
<dbReference type="Gene3D" id="3.40.50.300">
    <property type="entry name" value="P-loop containing nucleotide triphosphate hydrolases"/>
    <property type="match status" value="1"/>
</dbReference>
<name>A0A1G7N3F0_RHOCA</name>
<evidence type="ECO:0000256" key="5">
    <source>
        <dbReference type="ARBA" id="ARBA00022840"/>
    </source>
</evidence>
<keyword evidence="4 6" id="KW-0547">Nucleotide-binding</keyword>
<comment type="similarity">
    <text evidence="6">Belongs to the ribose 1,5-bisphosphokinase family.</text>
</comment>
<dbReference type="NCBIfam" id="TIGR02322">
    <property type="entry name" value="phosphon_PhnN"/>
    <property type="match status" value="1"/>
</dbReference>
<keyword evidence="8" id="KW-0418">Kinase</keyword>
<dbReference type="HAMAP" id="MF_00836">
    <property type="entry name" value="PhnN"/>
    <property type="match status" value="1"/>
</dbReference>
<dbReference type="RefSeq" id="WP_074554993.1">
    <property type="nucleotide sequence ID" value="NZ_CP119563.1"/>
</dbReference>
<dbReference type="SMART" id="SM00072">
    <property type="entry name" value="GuKc"/>
    <property type="match status" value="1"/>
</dbReference>
<evidence type="ECO:0000256" key="3">
    <source>
        <dbReference type="ARBA" id="ARBA00022679"/>
    </source>
</evidence>